<evidence type="ECO:0000313" key="4">
    <source>
        <dbReference type="Proteomes" id="UP000029643"/>
    </source>
</evidence>
<sequence>MKKHIIIVFTMSLLSVTSFAQNTNEFFSKADAFFKTYVVNGKVDYSKIHNEPKTLDEVLKLAEGISVSKTDASVYQAFWINAYNLSVIKGIVDNYPLNSPLDKKGFFDKTTYALGGKNTTLNNIEHKLLREVFNDARFHFVLVCGAVGCPPLISKAYLPKTVDSQMTKQTKIALNGSFLKVNAKKKRVEASQIMEWYKGDFTMNGKNEIDFINLYRTEKIATDFKLSYFPYNWKTNAL</sequence>
<dbReference type="Pfam" id="PF04784">
    <property type="entry name" value="DUF547"/>
    <property type="match status" value="1"/>
</dbReference>
<reference evidence="3 4" key="1">
    <citation type="journal article" date="2014" name="Genome Announc.">
        <title>Draft Genome Sequences of Marine Flavobacterium Algibacter lectus Strains SS8 and NR4.</title>
        <authorList>
            <person name="Takatani N."/>
            <person name="Nakanishi M."/>
            <person name="Meirelles P."/>
            <person name="Mino S."/>
            <person name="Suda W."/>
            <person name="Oshima K."/>
            <person name="Hattori M."/>
            <person name="Ohkuma M."/>
            <person name="Hosokawa M."/>
            <person name="Miyashita K."/>
            <person name="Thompson F.L."/>
            <person name="Niwa A."/>
            <person name="Sawabe T."/>
            <person name="Sawabe T."/>
        </authorList>
    </citation>
    <scope>NUCLEOTIDE SEQUENCE [LARGE SCALE GENOMIC DNA]</scope>
    <source>
        <strain evidence="4">JCM19274</strain>
    </source>
</reference>
<dbReference type="PANTHER" id="PTHR46361">
    <property type="entry name" value="ELECTRON CARRIER/ PROTEIN DISULFIDE OXIDOREDUCTASE"/>
    <property type="match status" value="1"/>
</dbReference>
<dbReference type="Proteomes" id="UP000029643">
    <property type="component" value="Unassembled WGS sequence"/>
</dbReference>
<proteinExistence type="predicted"/>
<dbReference type="STRING" id="221126.SAMN04489722_109123"/>
<feature type="chain" id="PRO_5001868016" evidence="1">
    <location>
        <begin position="21"/>
        <end position="238"/>
    </location>
</feature>
<comment type="caution">
    <text evidence="3">The sequence shown here is derived from an EMBL/GenBank/DDBJ whole genome shotgun (WGS) entry which is preliminary data.</text>
</comment>
<organism evidence="3 4">
    <name type="scientific">Algibacter lectus</name>
    <dbReference type="NCBI Taxonomy" id="221126"/>
    <lineage>
        <taxon>Bacteria</taxon>
        <taxon>Pseudomonadati</taxon>
        <taxon>Bacteroidota</taxon>
        <taxon>Flavobacteriia</taxon>
        <taxon>Flavobacteriales</taxon>
        <taxon>Flavobacteriaceae</taxon>
        <taxon>Algibacter</taxon>
    </lineage>
</organism>
<name>A0A090WX70_9FLAO</name>
<dbReference type="PANTHER" id="PTHR46361:SF3">
    <property type="entry name" value="ELECTRON CARRIER_ PROTEIN DISULFIDE OXIDOREDUCTASE"/>
    <property type="match status" value="1"/>
</dbReference>
<dbReference type="RefSeq" id="WP_042499195.1">
    <property type="nucleotide sequence ID" value="NZ_BBNU01000012.1"/>
</dbReference>
<accession>A0A090WX70</accession>
<gene>
    <name evidence="3" type="ORF">JCM19274_1504</name>
</gene>
<dbReference type="InterPro" id="IPR006869">
    <property type="entry name" value="DUF547"/>
</dbReference>
<evidence type="ECO:0000256" key="1">
    <source>
        <dbReference type="SAM" id="SignalP"/>
    </source>
</evidence>
<evidence type="ECO:0000313" key="3">
    <source>
        <dbReference type="EMBL" id="GAL80878.1"/>
    </source>
</evidence>
<dbReference type="EMBL" id="BBNU01000012">
    <property type="protein sequence ID" value="GAL80878.1"/>
    <property type="molecule type" value="Genomic_DNA"/>
</dbReference>
<feature type="domain" description="DUF547" evidence="2">
    <location>
        <begin position="75"/>
        <end position="171"/>
    </location>
</feature>
<protein>
    <submittedName>
        <fullName evidence="3">Uncharacterized protein DUF547</fullName>
    </submittedName>
</protein>
<dbReference type="AlphaFoldDB" id="A0A090WX70"/>
<feature type="signal peptide" evidence="1">
    <location>
        <begin position="1"/>
        <end position="20"/>
    </location>
</feature>
<evidence type="ECO:0000259" key="2">
    <source>
        <dbReference type="Pfam" id="PF04784"/>
    </source>
</evidence>
<keyword evidence="1" id="KW-0732">Signal</keyword>